<dbReference type="OrthoDB" id="2151789at2759"/>
<reference evidence="7 8" key="1">
    <citation type="journal article" date="2016" name="Sci. Rep.">
        <title>Penicillium arizonense, a new, genome sequenced fungal species, reveals a high chemical diversity in secreted metabolites.</title>
        <authorList>
            <person name="Grijseels S."/>
            <person name="Nielsen J.C."/>
            <person name="Randelovic M."/>
            <person name="Nielsen J."/>
            <person name="Nielsen K.F."/>
            <person name="Workman M."/>
            <person name="Frisvad J.C."/>
        </authorList>
    </citation>
    <scope>NUCLEOTIDE SEQUENCE [LARGE SCALE GENOMIC DNA]</scope>
    <source>
        <strain evidence="7 8">CBS 141311</strain>
    </source>
</reference>
<feature type="compositionally biased region" description="Polar residues" evidence="5">
    <location>
        <begin position="633"/>
        <end position="643"/>
    </location>
</feature>
<evidence type="ECO:0000256" key="3">
    <source>
        <dbReference type="ARBA" id="ARBA00022827"/>
    </source>
</evidence>
<keyword evidence="2" id="KW-0285">Flavoprotein</keyword>
<dbReference type="PANTHER" id="PTHR42973">
    <property type="entry name" value="BINDING OXIDOREDUCTASE, PUTATIVE (AFU_ORTHOLOGUE AFUA_1G17690)-RELATED"/>
    <property type="match status" value="1"/>
</dbReference>
<dbReference type="AlphaFoldDB" id="A0A1F5LNR8"/>
<dbReference type="GO" id="GO:0071949">
    <property type="term" value="F:FAD binding"/>
    <property type="evidence" value="ECO:0007669"/>
    <property type="project" value="InterPro"/>
</dbReference>
<evidence type="ECO:0000313" key="7">
    <source>
        <dbReference type="EMBL" id="OGE54670.1"/>
    </source>
</evidence>
<feature type="compositionally biased region" description="Basic and acidic residues" evidence="5">
    <location>
        <begin position="645"/>
        <end position="654"/>
    </location>
</feature>
<keyword evidence="4" id="KW-0560">Oxidoreductase</keyword>
<evidence type="ECO:0000256" key="2">
    <source>
        <dbReference type="ARBA" id="ARBA00022630"/>
    </source>
</evidence>
<dbReference type="InterPro" id="IPR036318">
    <property type="entry name" value="FAD-bd_PCMH-like_sf"/>
</dbReference>
<gene>
    <name evidence="7" type="ORF">PENARI_c005G09399</name>
</gene>
<evidence type="ECO:0000313" key="8">
    <source>
        <dbReference type="Proteomes" id="UP000177622"/>
    </source>
</evidence>
<evidence type="ECO:0000256" key="4">
    <source>
        <dbReference type="ARBA" id="ARBA00023002"/>
    </source>
</evidence>
<dbReference type="PROSITE" id="PS51387">
    <property type="entry name" value="FAD_PCMH"/>
    <property type="match status" value="1"/>
</dbReference>
<evidence type="ECO:0000256" key="5">
    <source>
        <dbReference type="SAM" id="MobiDB-lite"/>
    </source>
</evidence>
<comment type="similarity">
    <text evidence="1">Belongs to the oxygen-dependent FAD-linked oxidoreductase family.</text>
</comment>
<keyword evidence="3" id="KW-0274">FAD</keyword>
<feature type="domain" description="FAD-binding PCMH-type" evidence="6">
    <location>
        <begin position="26"/>
        <end position="194"/>
    </location>
</feature>
<feature type="compositionally biased region" description="Polar residues" evidence="5">
    <location>
        <begin position="655"/>
        <end position="680"/>
    </location>
</feature>
<sequence>MPKRMIFPGSTDYVIETVDKFWDVRANLSPACVVVPNTASEVSQAVKIIGSCNAQFAVRGGGHMNYPGANNIDAGVLIALSNLNSIKVKRDTVDVGPGLTWYDVYSALEPYGRVCIGGRMKTIGVPGLTLIGGFHYFNKYGYAMDNVVSYDIILGNGTQITTNKTSHSDLFWALKGGANNFGIVTRFELKTFNVPKVSTTIQVFNETHIPEYLAAVCEAAKLNEEDPTAAGMIATISYNTTTKIAQGTLLGVQEGISNPPTEFANFTKVPAIQRIHNVTTIKPWANLLDSPKQMFRVQFSHKTMKPDADALYSIFQAWKGAVDQVADVEGLYPTFVTNVISPTSVRVAKSNGVGNVWGLEEEPLIIWQFSTGWALAQDDLRMEAWSRQLSEHLHSINQQKGIASEFVYMGDAGEWQDPYAGFPKENVALYIIGGDERQVQSDHQSHSDIQPSLFADIEALKQTMHSLTTSFISLSLLSGAVHAQNAQSVARVWTHFYPNCPGDAFSKLDTYENYEETAPSKDITVGSCESIPVPSYEHSIVSAISIDGELLSHNHDLPFLEGGSGCNITVHEVPECIDPPLISKEIRNGVEVSECKGRQFAAYNQVWVNLVCDKDINGIADGDVDPKAKMQAKQANTQQTNEPNEPVRAEKQTSIEDINNIQTPGSNSDSWHLSQITQNQREPEQEGRVNNAGHAESQQIVHKMMELLKNKPSVLIDGKHNGTHHLNVTMHHNGTVAGNRTVISRRRLSALRLRKARFV</sequence>
<feature type="region of interest" description="Disordered" evidence="5">
    <location>
        <begin position="629"/>
        <end position="696"/>
    </location>
</feature>
<dbReference type="GeneID" id="34574686"/>
<evidence type="ECO:0000256" key="1">
    <source>
        <dbReference type="ARBA" id="ARBA00005466"/>
    </source>
</evidence>
<dbReference type="RefSeq" id="XP_022490103.1">
    <property type="nucleotide sequence ID" value="XM_022629952.1"/>
</dbReference>
<dbReference type="InterPro" id="IPR016169">
    <property type="entry name" value="FAD-bd_PCMH_sub2"/>
</dbReference>
<dbReference type="InterPro" id="IPR016166">
    <property type="entry name" value="FAD-bd_PCMH"/>
</dbReference>
<comment type="caution">
    <text evidence="7">The sequence shown here is derived from an EMBL/GenBank/DDBJ whole genome shotgun (WGS) entry which is preliminary data.</text>
</comment>
<name>A0A1F5LNR8_PENAI</name>
<keyword evidence="8" id="KW-1185">Reference proteome</keyword>
<protein>
    <recommendedName>
        <fullName evidence="6">FAD-binding PCMH-type domain-containing protein</fullName>
    </recommendedName>
</protein>
<dbReference type="InterPro" id="IPR050416">
    <property type="entry name" value="FAD-linked_Oxidoreductase"/>
</dbReference>
<organism evidence="7 8">
    <name type="scientific">Penicillium arizonense</name>
    <dbReference type="NCBI Taxonomy" id="1835702"/>
    <lineage>
        <taxon>Eukaryota</taxon>
        <taxon>Fungi</taxon>
        <taxon>Dikarya</taxon>
        <taxon>Ascomycota</taxon>
        <taxon>Pezizomycotina</taxon>
        <taxon>Eurotiomycetes</taxon>
        <taxon>Eurotiomycetidae</taxon>
        <taxon>Eurotiales</taxon>
        <taxon>Aspergillaceae</taxon>
        <taxon>Penicillium</taxon>
    </lineage>
</organism>
<dbReference type="InterPro" id="IPR006094">
    <property type="entry name" value="Oxid_FAD_bind_N"/>
</dbReference>
<dbReference type="PANTHER" id="PTHR42973:SF53">
    <property type="entry name" value="FAD-BINDING PCMH-TYPE DOMAIN-CONTAINING PROTEIN-RELATED"/>
    <property type="match status" value="1"/>
</dbReference>
<dbReference type="EMBL" id="LXJU01000005">
    <property type="protein sequence ID" value="OGE54670.1"/>
    <property type="molecule type" value="Genomic_DNA"/>
</dbReference>
<dbReference type="STRING" id="1835702.A0A1F5LNR8"/>
<dbReference type="Pfam" id="PF01565">
    <property type="entry name" value="FAD_binding_4"/>
    <property type="match status" value="1"/>
</dbReference>
<accession>A0A1F5LNR8</accession>
<proteinExistence type="inferred from homology"/>
<dbReference type="Proteomes" id="UP000177622">
    <property type="component" value="Unassembled WGS sequence"/>
</dbReference>
<evidence type="ECO:0000259" key="6">
    <source>
        <dbReference type="PROSITE" id="PS51387"/>
    </source>
</evidence>
<dbReference type="Gene3D" id="3.30.465.10">
    <property type="match status" value="1"/>
</dbReference>
<dbReference type="GO" id="GO:0016491">
    <property type="term" value="F:oxidoreductase activity"/>
    <property type="evidence" value="ECO:0007669"/>
    <property type="project" value="UniProtKB-KW"/>
</dbReference>
<dbReference type="SUPFAM" id="SSF56176">
    <property type="entry name" value="FAD-binding/transporter-associated domain-like"/>
    <property type="match status" value="1"/>
</dbReference>